<name>A0A8J7RKV3_9HYPH</name>
<dbReference type="AlphaFoldDB" id="A0A8J7RKV3"/>
<evidence type="ECO:0000256" key="1">
    <source>
        <dbReference type="ARBA" id="ARBA00006484"/>
    </source>
</evidence>
<gene>
    <name evidence="3" type="ORF">J5Y06_16600</name>
</gene>
<dbReference type="InterPro" id="IPR002347">
    <property type="entry name" value="SDR_fam"/>
</dbReference>
<dbReference type="EMBL" id="JAGIYY010000006">
    <property type="protein sequence ID" value="MBP0440276.1"/>
    <property type="molecule type" value="Genomic_DNA"/>
</dbReference>
<proteinExistence type="inferred from homology"/>
<comment type="caution">
    <text evidence="3">The sequence shown here is derived from an EMBL/GenBank/DDBJ whole genome shotgun (WGS) entry which is preliminary data.</text>
</comment>
<dbReference type="Proteomes" id="UP000666240">
    <property type="component" value="Unassembled WGS sequence"/>
</dbReference>
<comment type="similarity">
    <text evidence="1">Belongs to the short-chain dehydrogenases/reductases (SDR) family.</text>
</comment>
<keyword evidence="2" id="KW-0560">Oxidoreductase</keyword>
<dbReference type="PANTHER" id="PTHR44196">
    <property type="entry name" value="DEHYDROGENASE/REDUCTASE SDR FAMILY MEMBER 7B"/>
    <property type="match status" value="1"/>
</dbReference>
<dbReference type="PRINTS" id="PR00081">
    <property type="entry name" value="GDHRDH"/>
</dbReference>
<evidence type="ECO:0000313" key="3">
    <source>
        <dbReference type="EMBL" id="MBP0440276.1"/>
    </source>
</evidence>
<dbReference type="Gene3D" id="3.40.50.720">
    <property type="entry name" value="NAD(P)-binding Rossmann-like Domain"/>
    <property type="match status" value="1"/>
</dbReference>
<dbReference type="InterPro" id="IPR020904">
    <property type="entry name" value="Sc_DH/Rdtase_CS"/>
</dbReference>
<keyword evidence="4" id="KW-1185">Reference proteome</keyword>
<evidence type="ECO:0000313" key="4">
    <source>
        <dbReference type="Proteomes" id="UP000666240"/>
    </source>
</evidence>
<evidence type="ECO:0000256" key="2">
    <source>
        <dbReference type="ARBA" id="ARBA00023002"/>
    </source>
</evidence>
<dbReference type="PROSITE" id="PS00061">
    <property type="entry name" value="ADH_SHORT"/>
    <property type="match status" value="1"/>
</dbReference>
<dbReference type="InterPro" id="IPR036291">
    <property type="entry name" value="NAD(P)-bd_dom_sf"/>
</dbReference>
<dbReference type="PANTHER" id="PTHR44196:SF1">
    <property type="entry name" value="DEHYDROGENASE_REDUCTASE SDR FAMILY MEMBER 7B"/>
    <property type="match status" value="1"/>
</dbReference>
<sequence>MTKYRATPQDGTVWVTGASGGIGYALALALARAGYTVAASARSADRLDDLAKEAVAPGRIVPFPLDVTDEAKVRSVVERIEQELGPIALAVLNAGTSLPATGVRIQPPLYERVYDVNLFGVVRCMAPVVERMKARNKGQIAIVGSLTAYFGLPGTAAYGATKAALNAMAESLRFDFHTLDIRIQVINPGFVDTAMTRLNRFPMPGLMTPDAAAKRITSGLQDGGFEVTFPRRLAWPMKAVRLLPHAILFPLLFRLTRWGRRPS</sequence>
<organism evidence="3 4">
    <name type="scientific">Tianweitania sediminis</name>
    <dbReference type="NCBI Taxonomy" id="1502156"/>
    <lineage>
        <taxon>Bacteria</taxon>
        <taxon>Pseudomonadati</taxon>
        <taxon>Pseudomonadota</taxon>
        <taxon>Alphaproteobacteria</taxon>
        <taxon>Hyphomicrobiales</taxon>
        <taxon>Phyllobacteriaceae</taxon>
        <taxon>Tianweitania</taxon>
    </lineage>
</organism>
<reference evidence="3" key="1">
    <citation type="submission" date="2021-03" db="EMBL/GenBank/DDBJ databases">
        <title>Genome sequencing and assembly of Tianweitania sediminis.</title>
        <authorList>
            <person name="Chhetri G."/>
        </authorList>
    </citation>
    <scope>NUCLEOTIDE SEQUENCE</scope>
    <source>
        <strain evidence="3">Z8</strain>
    </source>
</reference>
<protein>
    <submittedName>
        <fullName evidence="3">SDR family NAD(P)-dependent oxidoreductase</fullName>
    </submittedName>
</protein>
<dbReference type="GO" id="GO:0016020">
    <property type="term" value="C:membrane"/>
    <property type="evidence" value="ECO:0007669"/>
    <property type="project" value="TreeGrafter"/>
</dbReference>
<accession>A0A8J7RKV3</accession>
<dbReference type="Pfam" id="PF00106">
    <property type="entry name" value="adh_short"/>
    <property type="match status" value="1"/>
</dbReference>
<dbReference type="GO" id="GO:0016491">
    <property type="term" value="F:oxidoreductase activity"/>
    <property type="evidence" value="ECO:0007669"/>
    <property type="project" value="UniProtKB-KW"/>
</dbReference>
<dbReference type="RefSeq" id="WP_209336294.1">
    <property type="nucleotide sequence ID" value="NZ_JAGIYY010000006.1"/>
</dbReference>
<dbReference type="SUPFAM" id="SSF51735">
    <property type="entry name" value="NAD(P)-binding Rossmann-fold domains"/>
    <property type="match status" value="1"/>
</dbReference>